<name>A0ABR9A2P5_9PSED</name>
<keyword evidence="4" id="KW-1185">Reference proteome</keyword>
<sequence>MILSDEDIARLMISGELVVDDKYMVEMQSASICLHLSDDIIVFLGAESEEVDLRQAATYPATTEQKIEPSGYVLQPDQFILGATKERIGLPNSISGHLSNISGLARLGLNTILSTHISPGFGTASPRPITLEIKNSSKFPIRIFSGMRICHLIFMSLLTQTSNGYDERNPGKYCSNSPQGSEFFKHTGLNLR</sequence>
<dbReference type="RefSeq" id="WP_191943122.1">
    <property type="nucleotide sequence ID" value="NZ_JACYNP010000002.1"/>
</dbReference>
<gene>
    <name evidence="3" type="primary">dcd</name>
    <name evidence="3" type="ORF">IFT62_03955</name>
</gene>
<reference evidence="3 4" key="1">
    <citation type="journal article" date="2020" name="FEMS Microbiol. Ecol.">
        <title>Temporal dynamics of bacterial communities during seed development and maturation.</title>
        <authorList>
            <person name="Chesneau G."/>
            <person name="Torres-Cortes G."/>
            <person name="Briand M."/>
            <person name="Darrasse A."/>
            <person name="Preveaux A."/>
            <person name="Marais C."/>
            <person name="Jacques M.A."/>
            <person name="Shade A."/>
            <person name="Barret M."/>
        </authorList>
    </citation>
    <scope>NUCLEOTIDE SEQUENCE [LARGE SCALE GENOMIC DNA]</scope>
    <source>
        <strain evidence="3 4">CFBP13723</strain>
    </source>
</reference>
<evidence type="ECO:0000256" key="1">
    <source>
        <dbReference type="ARBA" id="ARBA00022801"/>
    </source>
</evidence>
<evidence type="ECO:0000313" key="3">
    <source>
        <dbReference type="EMBL" id="MBD8120358.1"/>
    </source>
</evidence>
<dbReference type="EMBL" id="JACYNP010000002">
    <property type="protein sequence ID" value="MBD8120358.1"/>
    <property type="molecule type" value="Genomic_DNA"/>
</dbReference>
<dbReference type="InterPro" id="IPR033704">
    <property type="entry name" value="dUTPase_trimeric"/>
</dbReference>
<accession>A0ABR9A2P5</accession>
<evidence type="ECO:0000313" key="4">
    <source>
        <dbReference type="Proteomes" id="UP000625247"/>
    </source>
</evidence>
<dbReference type="PANTHER" id="PTHR42680:SF3">
    <property type="entry name" value="DCTP DEAMINASE"/>
    <property type="match status" value="1"/>
</dbReference>
<protein>
    <submittedName>
        <fullName evidence="3">dCTP deaminase</fullName>
        <ecNumber evidence="3">3.5.4.13</ecNumber>
    </submittedName>
</protein>
<dbReference type="Pfam" id="PF22769">
    <property type="entry name" value="DCD"/>
    <property type="match status" value="1"/>
</dbReference>
<dbReference type="NCBIfam" id="TIGR02274">
    <property type="entry name" value="dCTP_deam"/>
    <property type="match status" value="1"/>
</dbReference>
<dbReference type="InterPro" id="IPR011962">
    <property type="entry name" value="dCTP_deaminase"/>
</dbReference>
<dbReference type="EC" id="3.5.4.13" evidence="3"/>
<dbReference type="SUPFAM" id="SSF51283">
    <property type="entry name" value="dUTPase-like"/>
    <property type="match status" value="1"/>
</dbReference>
<evidence type="ECO:0000256" key="2">
    <source>
        <dbReference type="ARBA" id="ARBA00023080"/>
    </source>
</evidence>
<dbReference type="GO" id="GO:0008829">
    <property type="term" value="F:dCTP deaminase activity"/>
    <property type="evidence" value="ECO:0007669"/>
    <property type="project" value="UniProtKB-EC"/>
</dbReference>
<keyword evidence="1 3" id="KW-0378">Hydrolase</keyword>
<dbReference type="Proteomes" id="UP000625247">
    <property type="component" value="Unassembled WGS sequence"/>
</dbReference>
<dbReference type="PANTHER" id="PTHR42680">
    <property type="entry name" value="DCTP DEAMINASE"/>
    <property type="match status" value="1"/>
</dbReference>
<dbReference type="Gene3D" id="2.70.40.10">
    <property type="match status" value="1"/>
</dbReference>
<dbReference type="CDD" id="cd07557">
    <property type="entry name" value="trimeric_dUTPase"/>
    <property type="match status" value="1"/>
</dbReference>
<comment type="caution">
    <text evidence="3">The sequence shown here is derived from an EMBL/GenBank/DDBJ whole genome shotgun (WGS) entry which is preliminary data.</text>
</comment>
<organism evidence="3 4">
    <name type="scientific">Pseudomonas lutea</name>
    <dbReference type="NCBI Taxonomy" id="243924"/>
    <lineage>
        <taxon>Bacteria</taxon>
        <taxon>Pseudomonadati</taxon>
        <taxon>Pseudomonadota</taxon>
        <taxon>Gammaproteobacteria</taxon>
        <taxon>Pseudomonadales</taxon>
        <taxon>Pseudomonadaceae</taxon>
        <taxon>Pseudomonas</taxon>
    </lineage>
</organism>
<dbReference type="InterPro" id="IPR036157">
    <property type="entry name" value="dUTPase-like_sf"/>
</dbReference>
<keyword evidence="2" id="KW-0546">Nucleotide metabolism</keyword>
<proteinExistence type="predicted"/>